<keyword evidence="4 6" id="KW-1133">Transmembrane helix</keyword>
<dbReference type="InterPro" id="IPR020846">
    <property type="entry name" value="MFS_dom"/>
</dbReference>
<evidence type="ECO:0000256" key="3">
    <source>
        <dbReference type="ARBA" id="ARBA00022692"/>
    </source>
</evidence>
<organism evidence="8 9">
    <name type="scientific">Methanobacterium lacus (strain AL-21)</name>
    <dbReference type="NCBI Taxonomy" id="877455"/>
    <lineage>
        <taxon>Archaea</taxon>
        <taxon>Methanobacteriati</taxon>
        <taxon>Methanobacteriota</taxon>
        <taxon>Methanomada group</taxon>
        <taxon>Methanobacteria</taxon>
        <taxon>Methanobacteriales</taxon>
        <taxon>Methanobacteriaceae</taxon>
        <taxon>Methanobacterium</taxon>
    </lineage>
</organism>
<feature type="transmembrane region" description="Helical" evidence="6">
    <location>
        <begin position="142"/>
        <end position="164"/>
    </location>
</feature>
<proteinExistence type="predicted"/>
<feature type="transmembrane region" description="Helical" evidence="6">
    <location>
        <begin position="170"/>
        <end position="191"/>
    </location>
</feature>
<protein>
    <submittedName>
        <fullName evidence="8">Major facilitator superfamily MFS_1</fullName>
    </submittedName>
</protein>
<dbReference type="AlphaFoldDB" id="F0T8H4"/>
<dbReference type="Gene3D" id="1.20.1250.20">
    <property type="entry name" value="MFS general substrate transporter like domains"/>
    <property type="match status" value="1"/>
</dbReference>
<dbReference type="Gene3D" id="1.20.1720.10">
    <property type="entry name" value="Multidrug resistance protein D"/>
    <property type="match status" value="1"/>
</dbReference>
<dbReference type="InterPro" id="IPR011701">
    <property type="entry name" value="MFS"/>
</dbReference>
<feature type="transmembrane region" description="Helical" evidence="6">
    <location>
        <begin position="365"/>
        <end position="391"/>
    </location>
</feature>
<evidence type="ECO:0000313" key="8">
    <source>
        <dbReference type="EMBL" id="ADZ09725.1"/>
    </source>
</evidence>
<dbReference type="Pfam" id="PF07690">
    <property type="entry name" value="MFS_1"/>
    <property type="match status" value="2"/>
</dbReference>
<dbReference type="PROSITE" id="PS50850">
    <property type="entry name" value="MFS"/>
    <property type="match status" value="1"/>
</dbReference>
<feature type="transmembrane region" description="Helical" evidence="6">
    <location>
        <begin position="412"/>
        <end position="433"/>
    </location>
</feature>
<comment type="subcellular location">
    <subcellularLocation>
        <location evidence="1">Membrane</location>
        <topology evidence="1">Multi-pass membrane protein</topology>
    </subcellularLocation>
</comment>
<dbReference type="PRINTS" id="PR01036">
    <property type="entry name" value="TCRTETB"/>
</dbReference>
<dbReference type="KEGG" id="mel:Metbo_1493"/>
<feature type="transmembrane region" description="Helical" evidence="6">
    <location>
        <begin position="445"/>
        <end position="463"/>
    </location>
</feature>
<dbReference type="GO" id="GO:0016020">
    <property type="term" value="C:membrane"/>
    <property type="evidence" value="ECO:0007669"/>
    <property type="project" value="UniProtKB-SubCell"/>
</dbReference>
<evidence type="ECO:0000313" key="9">
    <source>
        <dbReference type="Proteomes" id="UP000007490"/>
    </source>
</evidence>
<feature type="transmembrane region" description="Helical" evidence="6">
    <location>
        <begin position="231"/>
        <end position="250"/>
    </location>
</feature>
<evidence type="ECO:0000256" key="5">
    <source>
        <dbReference type="ARBA" id="ARBA00023136"/>
    </source>
</evidence>
<feature type="transmembrane region" description="Helical" evidence="6">
    <location>
        <begin position="203"/>
        <end position="225"/>
    </location>
</feature>
<dbReference type="EMBL" id="CP002551">
    <property type="protein sequence ID" value="ADZ09725.1"/>
    <property type="molecule type" value="Genomic_DNA"/>
</dbReference>
<evidence type="ECO:0000256" key="1">
    <source>
        <dbReference type="ARBA" id="ARBA00004141"/>
    </source>
</evidence>
<dbReference type="PANTHER" id="PTHR42718">
    <property type="entry name" value="MAJOR FACILITATOR SUPERFAMILY MULTIDRUG TRANSPORTER MFSC"/>
    <property type="match status" value="1"/>
</dbReference>
<feature type="transmembrane region" description="Helical" evidence="6">
    <location>
        <begin position="108"/>
        <end position="130"/>
    </location>
</feature>
<keyword evidence="9" id="KW-1185">Reference proteome</keyword>
<keyword evidence="3 6" id="KW-0812">Transmembrane</keyword>
<dbReference type="RefSeq" id="WP_013645076.1">
    <property type="nucleotide sequence ID" value="NC_015216.1"/>
</dbReference>
<sequence length="471" mass="51076">MNEKEVVKKQLNVGWFPLIIVTLAAFIISIDISFLNVAITNLVNDLHTTVVTIQSIIVVYSLVLASLTLLSGELQKVLGRRKTFLLGAFIFGVGNFIAALSINSTMLLIGWSVLEGAGGALMWVSMYSIVIGSYTGNRRATALGLSGSIGSLGLVVGPFIGGFLTTYLSWRYAFGLEFIIILLILVFSRHIPSFPATMHWSDINIVGGINSALGIFLLVYGLILLNDPSTLYIGPYVILAGIILLAVFFYDQRSRIKNDKHPLVDIRIFKIRSFALGNIFLFLYGSVVSGIRFVIPVFVQSVLGYSALLTGYLFAAMALPMFFVTFTTGRISGRFHPRHIISIGFIVCLIGAGYLIYAFSSNPSFIEMIIGMAVIGLGIGIIAPHGSTYAFSEIKHDKQPDASAIRSTNSNLNSSVGTAIFGLILLMGAANALNVEQLSTGMLDSIYAMGILLFVGLIMTQFIKMNKITES</sequence>
<name>F0T8H4_METLA</name>
<feature type="transmembrane region" description="Helical" evidence="6">
    <location>
        <begin position="307"/>
        <end position="328"/>
    </location>
</feature>
<feature type="domain" description="Major facilitator superfamily (MFS) profile" evidence="7">
    <location>
        <begin position="17"/>
        <end position="468"/>
    </location>
</feature>
<dbReference type="GeneID" id="10277944"/>
<keyword evidence="2" id="KW-0813">Transport</keyword>
<feature type="transmembrane region" description="Helical" evidence="6">
    <location>
        <begin position="12"/>
        <end position="39"/>
    </location>
</feature>
<dbReference type="HOGENOM" id="CLU_000960_28_2_2"/>
<dbReference type="GO" id="GO:0022857">
    <property type="term" value="F:transmembrane transporter activity"/>
    <property type="evidence" value="ECO:0007669"/>
    <property type="project" value="InterPro"/>
</dbReference>
<keyword evidence="5 6" id="KW-0472">Membrane</keyword>
<evidence type="ECO:0000256" key="2">
    <source>
        <dbReference type="ARBA" id="ARBA00022448"/>
    </source>
</evidence>
<accession>F0T8H4</accession>
<evidence type="ECO:0000259" key="7">
    <source>
        <dbReference type="PROSITE" id="PS50850"/>
    </source>
</evidence>
<evidence type="ECO:0000256" key="6">
    <source>
        <dbReference type="SAM" id="Phobius"/>
    </source>
</evidence>
<feature type="transmembrane region" description="Helical" evidence="6">
    <location>
        <begin position="271"/>
        <end position="295"/>
    </location>
</feature>
<dbReference type="SUPFAM" id="SSF103473">
    <property type="entry name" value="MFS general substrate transporter"/>
    <property type="match status" value="1"/>
</dbReference>
<feature type="transmembrane region" description="Helical" evidence="6">
    <location>
        <begin position="51"/>
        <end position="71"/>
    </location>
</feature>
<feature type="transmembrane region" description="Helical" evidence="6">
    <location>
        <begin position="340"/>
        <end position="359"/>
    </location>
</feature>
<dbReference type="Proteomes" id="UP000007490">
    <property type="component" value="Chromosome"/>
</dbReference>
<dbReference type="STRING" id="877455.Metbo_1493"/>
<feature type="transmembrane region" description="Helical" evidence="6">
    <location>
        <begin position="83"/>
        <end position="102"/>
    </location>
</feature>
<dbReference type="InterPro" id="IPR036259">
    <property type="entry name" value="MFS_trans_sf"/>
</dbReference>
<evidence type="ECO:0000256" key="4">
    <source>
        <dbReference type="ARBA" id="ARBA00022989"/>
    </source>
</evidence>
<gene>
    <name evidence="8" type="ordered locus">Metbo_1493</name>
</gene>
<reference evidence="9" key="1">
    <citation type="submission" date="2011-02" db="EMBL/GenBank/DDBJ databases">
        <title>Complete sequence of Methanobacterium sp. AL-21.</title>
        <authorList>
            <consortium name="US DOE Joint Genome Institute"/>
            <person name="Lucas S."/>
            <person name="Copeland A."/>
            <person name="Lapidus A."/>
            <person name="Cheng J.-F."/>
            <person name="Goodwin L."/>
            <person name="Pitluck S."/>
            <person name="Chertkov O."/>
            <person name="Detter J.C."/>
            <person name="Han C."/>
            <person name="Tapia R."/>
            <person name="Land M."/>
            <person name="Hauser L."/>
            <person name="Kyrpides N."/>
            <person name="Ivanova N."/>
            <person name="Mikhailova N."/>
            <person name="Pagani I."/>
            <person name="Cadillo-Quiroz H."/>
            <person name="Imachi H."/>
            <person name="Zinder S."/>
            <person name="Liu W."/>
            <person name="Woyke T."/>
        </authorList>
    </citation>
    <scope>NUCLEOTIDE SEQUENCE [LARGE SCALE GENOMIC DNA]</scope>
    <source>
        <strain evidence="9">AL-21</strain>
    </source>
</reference>
<reference evidence="8 9" key="2">
    <citation type="journal article" date="2014" name="Int. J. Syst. Evol. Microbiol.">
        <title>Methanobacterium paludis sp. nov. and a novel strain of Methanobacterium lacus isolated from northern peatlands.</title>
        <authorList>
            <person name="Cadillo-Quiroz H."/>
            <person name="Brauer S.L."/>
            <person name="Goodson N."/>
            <person name="Yavitt J.B."/>
            <person name="Zinder S.H."/>
        </authorList>
    </citation>
    <scope>NUCLEOTIDE SEQUENCE [LARGE SCALE GENOMIC DNA]</scope>
    <source>
        <strain evidence="8 9">AL-21</strain>
    </source>
</reference>
<dbReference type="eggNOG" id="arCOG00142">
    <property type="taxonomic scope" value="Archaea"/>
</dbReference>
<dbReference type="PANTHER" id="PTHR42718:SF9">
    <property type="entry name" value="MAJOR FACILITATOR SUPERFAMILY MULTIDRUG TRANSPORTER MFSC"/>
    <property type="match status" value="1"/>
</dbReference>